<dbReference type="SUPFAM" id="SSF46689">
    <property type="entry name" value="Homeodomain-like"/>
    <property type="match status" value="1"/>
</dbReference>
<keyword evidence="2" id="KW-0067">ATP-binding</keyword>
<dbReference type="EMBL" id="JAMKFE010000007">
    <property type="protein sequence ID" value="MCM5680475.1"/>
    <property type="molecule type" value="Genomic_DNA"/>
</dbReference>
<comment type="caution">
    <text evidence="7">The sequence shown here is derived from an EMBL/GenBank/DDBJ whole genome shotgun (WGS) entry which is preliminary data.</text>
</comment>
<dbReference type="InterPro" id="IPR002078">
    <property type="entry name" value="Sigma_54_int"/>
</dbReference>
<keyword evidence="5" id="KW-0804">Transcription</keyword>
<evidence type="ECO:0000313" key="8">
    <source>
        <dbReference type="Proteomes" id="UP001165541"/>
    </source>
</evidence>
<dbReference type="Pfam" id="PF00158">
    <property type="entry name" value="Sigma54_activat"/>
    <property type="match status" value="1"/>
</dbReference>
<protein>
    <submittedName>
        <fullName evidence="7">Sigma-54 dependent transcriptional regulator</fullName>
    </submittedName>
</protein>
<evidence type="ECO:0000259" key="6">
    <source>
        <dbReference type="PROSITE" id="PS50045"/>
    </source>
</evidence>
<keyword evidence="1" id="KW-0547">Nucleotide-binding</keyword>
<dbReference type="InterPro" id="IPR025943">
    <property type="entry name" value="Sigma_54_int_dom_ATP-bd_2"/>
</dbReference>
<dbReference type="InterPro" id="IPR003593">
    <property type="entry name" value="AAA+_ATPase"/>
</dbReference>
<dbReference type="InterPro" id="IPR009057">
    <property type="entry name" value="Homeodomain-like_sf"/>
</dbReference>
<keyword evidence="4" id="KW-0238">DNA-binding</keyword>
<dbReference type="CDD" id="cd00009">
    <property type="entry name" value="AAA"/>
    <property type="match status" value="1"/>
</dbReference>
<evidence type="ECO:0000256" key="3">
    <source>
        <dbReference type="ARBA" id="ARBA00023015"/>
    </source>
</evidence>
<sequence>MQDHLCGMIGVSDAFARLKQRIERAARYDVPVLIEGETGTGKDIAARALHYHSARADHPFVPVNCGALPETLVENEFFGHRRGAYTHAVADTPGLLCVANGGTLFLDEVDSLPLKGQAMLLRLLEEPTYRPLGGGREVSFDVRVLAASNQDLDQLVKQGRFRGDLLFRLRLVGLKVPPLRERDGDAVLLAEHFVRSLARRYRLPDRPLHSSACTWIRGHAWPGNVRELQHWVCRGLLFGDTDELRPLQEEITPADLAAAGATSYRDARARAIESFDRHYLCELMRRHGGNITHAAREAGKERRALARLLKRYALDATSFRGHSAH</sequence>
<dbReference type="PANTHER" id="PTHR32071">
    <property type="entry name" value="TRANSCRIPTIONAL REGULATORY PROTEIN"/>
    <property type="match status" value="1"/>
</dbReference>
<dbReference type="RefSeq" id="WP_251778929.1">
    <property type="nucleotide sequence ID" value="NZ_JAMKFE010000007.1"/>
</dbReference>
<evidence type="ECO:0000256" key="2">
    <source>
        <dbReference type="ARBA" id="ARBA00022840"/>
    </source>
</evidence>
<organism evidence="7 8">
    <name type="scientific">Caldimonas mangrovi</name>
    <dbReference type="NCBI Taxonomy" id="2944811"/>
    <lineage>
        <taxon>Bacteria</taxon>
        <taxon>Pseudomonadati</taxon>
        <taxon>Pseudomonadota</taxon>
        <taxon>Betaproteobacteria</taxon>
        <taxon>Burkholderiales</taxon>
        <taxon>Sphaerotilaceae</taxon>
        <taxon>Caldimonas</taxon>
    </lineage>
</organism>
<dbReference type="PROSITE" id="PS00688">
    <property type="entry name" value="SIGMA54_INTERACT_3"/>
    <property type="match status" value="1"/>
</dbReference>
<dbReference type="Gene3D" id="3.40.50.300">
    <property type="entry name" value="P-loop containing nucleotide triphosphate hydrolases"/>
    <property type="match status" value="1"/>
</dbReference>
<dbReference type="InterPro" id="IPR002197">
    <property type="entry name" value="HTH_Fis"/>
</dbReference>
<dbReference type="Gene3D" id="1.10.8.60">
    <property type="match status" value="1"/>
</dbReference>
<dbReference type="Pfam" id="PF25601">
    <property type="entry name" value="AAA_lid_14"/>
    <property type="match status" value="1"/>
</dbReference>
<evidence type="ECO:0000256" key="5">
    <source>
        <dbReference type="ARBA" id="ARBA00023163"/>
    </source>
</evidence>
<feature type="domain" description="Sigma-54 factor interaction" evidence="6">
    <location>
        <begin position="8"/>
        <end position="237"/>
    </location>
</feature>
<keyword evidence="3" id="KW-0805">Transcription regulation</keyword>
<evidence type="ECO:0000256" key="1">
    <source>
        <dbReference type="ARBA" id="ARBA00022741"/>
    </source>
</evidence>
<name>A0ABT0YP09_9BURK</name>
<dbReference type="PROSITE" id="PS50045">
    <property type="entry name" value="SIGMA54_INTERACT_4"/>
    <property type="match status" value="1"/>
</dbReference>
<reference evidence="7" key="1">
    <citation type="submission" date="2022-05" db="EMBL/GenBank/DDBJ databases">
        <title>Schlegelella sp. nov., isolated from mangrove soil.</title>
        <authorList>
            <person name="Liu Y."/>
            <person name="Ge X."/>
            <person name="Liu W."/>
        </authorList>
    </citation>
    <scope>NUCLEOTIDE SEQUENCE</scope>
    <source>
        <strain evidence="7">S2-27</strain>
    </source>
</reference>
<dbReference type="Proteomes" id="UP001165541">
    <property type="component" value="Unassembled WGS sequence"/>
</dbReference>
<proteinExistence type="predicted"/>
<dbReference type="Pfam" id="PF02954">
    <property type="entry name" value="HTH_8"/>
    <property type="match status" value="1"/>
</dbReference>
<gene>
    <name evidence="7" type="ORF">M8A51_13150</name>
</gene>
<keyword evidence="8" id="KW-1185">Reference proteome</keyword>
<dbReference type="InterPro" id="IPR058031">
    <property type="entry name" value="AAA_lid_NorR"/>
</dbReference>
<dbReference type="PROSITE" id="PS00676">
    <property type="entry name" value="SIGMA54_INTERACT_2"/>
    <property type="match status" value="1"/>
</dbReference>
<dbReference type="SMART" id="SM00382">
    <property type="entry name" value="AAA"/>
    <property type="match status" value="1"/>
</dbReference>
<dbReference type="Gene3D" id="1.10.10.60">
    <property type="entry name" value="Homeodomain-like"/>
    <property type="match status" value="1"/>
</dbReference>
<evidence type="ECO:0000313" key="7">
    <source>
        <dbReference type="EMBL" id="MCM5680475.1"/>
    </source>
</evidence>
<evidence type="ECO:0000256" key="4">
    <source>
        <dbReference type="ARBA" id="ARBA00023125"/>
    </source>
</evidence>
<dbReference type="SUPFAM" id="SSF52540">
    <property type="entry name" value="P-loop containing nucleoside triphosphate hydrolases"/>
    <property type="match status" value="1"/>
</dbReference>
<dbReference type="InterPro" id="IPR027417">
    <property type="entry name" value="P-loop_NTPase"/>
</dbReference>
<accession>A0ABT0YP09</accession>
<dbReference type="InterPro" id="IPR025944">
    <property type="entry name" value="Sigma_54_int_dom_CS"/>
</dbReference>